<evidence type="ECO:0000313" key="3">
    <source>
        <dbReference type="EMBL" id="CAK0900037.1"/>
    </source>
</evidence>
<proteinExistence type="inferred from homology"/>
<dbReference type="EMBL" id="CAUYUJ010020715">
    <property type="protein sequence ID" value="CAK0900037.1"/>
    <property type="molecule type" value="Genomic_DNA"/>
</dbReference>
<keyword evidence="1" id="KW-0548">Nucleotidyltransferase</keyword>
<dbReference type="PANTHER" id="PTHR23079:SF55">
    <property type="entry name" value="RNA-DIRECTED RNA POLYMERASE"/>
    <property type="match status" value="1"/>
</dbReference>
<name>A0ABN9XPF6_9DINO</name>
<organism evidence="3 4">
    <name type="scientific">Prorocentrum cordatum</name>
    <dbReference type="NCBI Taxonomy" id="2364126"/>
    <lineage>
        <taxon>Eukaryota</taxon>
        <taxon>Sar</taxon>
        <taxon>Alveolata</taxon>
        <taxon>Dinophyceae</taxon>
        <taxon>Prorocentrales</taxon>
        <taxon>Prorocentraceae</taxon>
        <taxon>Prorocentrum</taxon>
    </lineage>
</organism>
<gene>
    <name evidence="3" type="ORF">PCOR1329_LOCUS77435</name>
</gene>
<accession>A0ABN9XPF6</accession>
<dbReference type="Pfam" id="PF05183">
    <property type="entry name" value="RdRP"/>
    <property type="match status" value="1"/>
</dbReference>
<keyword evidence="1" id="KW-0808">Transferase</keyword>
<keyword evidence="4" id="KW-1185">Reference proteome</keyword>
<dbReference type="EC" id="2.7.7.48" evidence="1"/>
<dbReference type="InterPro" id="IPR007855">
    <property type="entry name" value="RDRP"/>
</dbReference>
<comment type="caution">
    <text evidence="3">The sequence shown here is derived from an EMBL/GenBank/DDBJ whole genome shotgun (WGS) entry which is preliminary data.</text>
</comment>
<dbReference type="PANTHER" id="PTHR23079">
    <property type="entry name" value="RNA-DEPENDENT RNA POLYMERASE"/>
    <property type="match status" value="1"/>
</dbReference>
<comment type="catalytic activity">
    <reaction evidence="1">
        <text>RNA(n) + a ribonucleoside 5'-triphosphate = RNA(n+1) + diphosphate</text>
        <dbReference type="Rhea" id="RHEA:21248"/>
        <dbReference type="Rhea" id="RHEA-COMP:14527"/>
        <dbReference type="Rhea" id="RHEA-COMP:17342"/>
        <dbReference type="ChEBI" id="CHEBI:33019"/>
        <dbReference type="ChEBI" id="CHEBI:61557"/>
        <dbReference type="ChEBI" id="CHEBI:140395"/>
        <dbReference type="EC" id="2.7.7.48"/>
    </reaction>
</comment>
<reference evidence="3" key="1">
    <citation type="submission" date="2023-10" db="EMBL/GenBank/DDBJ databases">
        <authorList>
            <person name="Chen Y."/>
            <person name="Shah S."/>
            <person name="Dougan E. K."/>
            <person name="Thang M."/>
            <person name="Chan C."/>
        </authorList>
    </citation>
    <scope>NUCLEOTIDE SEQUENCE [LARGE SCALE GENOMIC DNA]</scope>
</reference>
<keyword evidence="1" id="KW-0694">RNA-binding</keyword>
<keyword evidence="1" id="KW-0696">RNA-directed RNA polymerase</keyword>
<sequence length="579" mass="63949">MPLFGGTVADLFRLVQLYVAKTVPEKREEGHLPCSDTWMLPMVSDFSQRLPPGHFSAWISRKGFLEGKFLLTRIPCALPSDIILLCASDCLRNQKDIAYENLAVMSADPSQSCSPASRMSGGDYDGDEVLIIGVPSLVESFQEQPEPDHHENGFGASSRIEVSSVLENADRNGQTEAEAMQEAVKSSFVQASRDAALTGTVNTLWLNSADQDISERGKFSERTNTLARLQEYALDAPKTGWTMPLDSLRNLECGVPDWKCKKRRRANSTNLLYSESALGQIHRAFAGTRGDPHSGLREWLRDKLANQRPPDCECHSLLRFAEAATCRLPEKMQQTCLQIFRNAEVVWNDATRQCRLGTARRTGGAPVLSWPQARRRARATWRDELHRDGWSPELFALTVYKKRLGDPPCWELCFEELCGAAAEHAAERPGGHVSVVSVAMGAAAVTLRGQPATQLQDGSRNMLDFGPAPPLVDLTRLGKVLRNLASMRGPADGGDLNEVPRSDPKMVSVDELRFTHGEISDHFKNGMTITDTVSQLENGTVSLFSSEFILDVVELEGKLYSIASLIPPARIVPSQVFAW</sequence>
<feature type="non-terminal residue" evidence="3">
    <location>
        <position position="579"/>
    </location>
</feature>
<comment type="similarity">
    <text evidence="1">Belongs to the RdRP family.</text>
</comment>
<dbReference type="InterPro" id="IPR057596">
    <property type="entry name" value="RDRP_core"/>
</dbReference>
<evidence type="ECO:0000259" key="2">
    <source>
        <dbReference type="Pfam" id="PF05183"/>
    </source>
</evidence>
<feature type="domain" description="RDRP core" evidence="2">
    <location>
        <begin position="13"/>
        <end position="284"/>
    </location>
</feature>
<dbReference type="Proteomes" id="UP001189429">
    <property type="component" value="Unassembled WGS sequence"/>
</dbReference>
<evidence type="ECO:0000256" key="1">
    <source>
        <dbReference type="RuleBase" id="RU363098"/>
    </source>
</evidence>
<evidence type="ECO:0000313" key="4">
    <source>
        <dbReference type="Proteomes" id="UP001189429"/>
    </source>
</evidence>
<protein>
    <recommendedName>
        <fullName evidence="1">RNA-dependent RNA polymerase</fullName>
        <ecNumber evidence="1">2.7.7.48</ecNumber>
    </recommendedName>
</protein>